<name>A0ABM8Q8B1_9BACT</name>
<evidence type="ECO:0000313" key="1">
    <source>
        <dbReference type="EMBL" id="CAD7289046.1"/>
    </source>
</evidence>
<dbReference type="Proteomes" id="UP000789359">
    <property type="component" value="Unassembled WGS sequence"/>
</dbReference>
<gene>
    <name evidence="1" type="ORF">LMG8286_01631</name>
</gene>
<comment type="caution">
    <text evidence="1">The sequence shown here is derived from an EMBL/GenBank/DDBJ whole genome shotgun (WGS) entry which is preliminary data.</text>
</comment>
<sequence length="81" mass="9032">MATISIQTTNKSLIEAIRHILSLDPKATMTYEDDISTISKADAMLLQDISDADDKGELEYISLKELKESTNNILRKYGANI</sequence>
<accession>A0ABM8Q8B1</accession>
<organism evidence="1 2">
    <name type="scientific">Campylobacter suis</name>
    <dbReference type="NCBI Taxonomy" id="2790657"/>
    <lineage>
        <taxon>Bacteria</taxon>
        <taxon>Pseudomonadati</taxon>
        <taxon>Campylobacterota</taxon>
        <taxon>Epsilonproteobacteria</taxon>
        <taxon>Campylobacterales</taxon>
        <taxon>Campylobacteraceae</taxon>
        <taxon>Campylobacter</taxon>
    </lineage>
</organism>
<evidence type="ECO:0000313" key="2">
    <source>
        <dbReference type="Proteomes" id="UP000789359"/>
    </source>
</evidence>
<keyword evidence="2" id="KW-1185">Reference proteome</keyword>
<reference evidence="1 2" key="1">
    <citation type="submission" date="2020-11" db="EMBL/GenBank/DDBJ databases">
        <authorList>
            <person name="Peeters C."/>
        </authorList>
    </citation>
    <scope>NUCLEOTIDE SEQUENCE [LARGE SCALE GENOMIC DNA]</scope>
    <source>
        <strain evidence="1 2">LMG 8286</strain>
    </source>
</reference>
<proteinExistence type="predicted"/>
<protein>
    <recommendedName>
        <fullName evidence="3">Acyl carrier protein</fullName>
    </recommendedName>
</protein>
<dbReference type="EMBL" id="CAJHOE010000005">
    <property type="protein sequence ID" value="CAD7289046.1"/>
    <property type="molecule type" value="Genomic_DNA"/>
</dbReference>
<dbReference type="RefSeq" id="WP_230057372.1">
    <property type="nucleotide sequence ID" value="NZ_CAJHOE010000005.1"/>
</dbReference>
<evidence type="ECO:0008006" key="3">
    <source>
        <dbReference type="Google" id="ProtNLM"/>
    </source>
</evidence>